<keyword evidence="1" id="KW-0732">Signal</keyword>
<accession>A0A8H5FX64</accession>
<evidence type="ECO:0000256" key="1">
    <source>
        <dbReference type="SAM" id="SignalP"/>
    </source>
</evidence>
<evidence type="ECO:0000313" key="3">
    <source>
        <dbReference type="Proteomes" id="UP000518752"/>
    </source>
</evidence>
<organism evidence="2 3">
    <name type="scientific">Collybiopsis confluens</name>
    <dbReference type="NCBI Taxonomy" id="2823264"/>
    <lineage>
        <taxon>Eukaryota</taxon>
        <taxon>Fungi</taxon>
        <taxon>Dikarya</taxon>
        <taxon>Basidiomycota</taxon>
        <taxon>Agaricomycotina</taxon>
        <taxon>Agaricomycetes</taxon>
        <taxon>Agaricomycetidae</taxon>
        <taxon>Agaricales</taxon>
        <taxon>Marasmiineae</taxon>
        <taxon>Omphalotaceae</taxon>
        <taxon>Collybiopsis</taxon>
    </lineage>
</organism>
<comment type="caution">
    <text evidence="2">The sequence shown here is derived from an EMBL/GenBank/DDBJ whole genome shotgun (WGS) entry which is preliminary data.</text>
</comment>
<proteinExistence type="predicted"/>
<dbReference type="Proteomes" id="UP000518752">
    <property type="component" value="Unassembled WGS sequence"/>
</dbReference>
<protein>
    <submittedName>
        <fullName evidence="2">Uncharacterized protein</fullName>
    </submittedName>
</protein>
<feature type="signal peptide" evidence="1">
    <location>
        <begin position="1"/>
        <end position="20"/>
    </location>
</feature>
<sequence length="146" mass="15213">MRFFSALLPVFTLAASSVVAQHAFILAPADQTQVAAGSGFDVSIAQPNSISSWENIALVIGLLNCAAQLDSDGNCLGTSQGLGTILYNGPFNPVLVQGAPPNQNFTLTVPTDFQKGASQLGVALFDLVGARFIPSLQTFNTTIIVT</sequence>
<dbReference type="EMBL" id="JAACJN010000278">
    <property type="protein sequence ID" value="KAF5352229.1"/>
    <property type="molecule type" value="Genomic_DNA"/>
</dbReference>
<dbReference type="Pfam" id="PF19271">
    <property type="entry name" value="Nis1"/>
    <property type="match status" value="1"/>
</dbReference>
<gene>
    <name evidence="2" type="ORF">D9757_013806</name>
</gene>
<evidence type="ECO:0000313" key="2">
    <source>
        <dbReference type="EMBL" id="KAF5352229.1"/>
    </source>
</evidence>
<reference evidence="2 3" key="1">
    <citation type="journal article" date="2020" name="ISME J.">
        <title>Uncovering the hidden diversity of litter-decomposition mechanisms in mushroom-forming fungi.</title>
        <authorList>
            <person name="Floudas D."/>
            <person name="Bentzer J."/>
            <person name="Ahren D."/>
            <person name="Johansson T."/>
            <person name="Persson P."/>
            <person name="Tunlid A."/>
        </authorList>
    </citation>
    <scope>NUCLEOTIDE SEQUENCE [LARGE SCALE GENOMIC DNA]</scope>
    <source>
        <strain evidence="2 3">CBS 406.79</strain>
    </source>
</reference>
<name>A0A8H5FX64_9AGAR</name>
<keyword evidence="3" id="KW-1185">Reference proteome</keyword>
<dbReference type="OrthoDB" id="2841294at2759"/>
<dbReference type="InterPro" id="IPR045469">
    <property type="entry name" value="Nis1"/>
</dbReference>
<dbReference type="AlphaFoldDB" id="A0A8H5FX64"/>
<feature type="chain" id="PRO_5034439426" evidence="1">
    <location>
        <begin position="21"/>
        <end position="146"/>
    </location>
</feature>